<dbReference type="Gene3D" id="3.90.550.20">
    <property type="match status" value="1"/>
</dbReference>
<organism evidence="3 4">
    <name type="scientific">Neocallimastix californiae</name>
    <dbReference type="NCBI Taxonomy" id="1754190"/>
    <lineage>
        <taxon>Eukaryota</taxon>
        <taxon>Fungi</taxon>
        <taxon>Fungi incertae sedis</taxon>
        <taxon>Chytridiomycota</taxon>
        <taxon>Chytridiomycota incertae sedis</taxon>
        <taxon>Neocallimastigomycetes</taxon>
        <taxon>Neocallimastigales</taxon>
        <taxon>Neocallimastigaceae</taxon>
        <taxon>Neocallimastix</taxon>
    </lineage>
</organism>
<dbReference type="GO" id="GO:0000009">
    <property type="term" value="F:alpha-1,6-mannosyltransferase activity"/>
    <property type="evidence" value="ECO:0007669"/>
    <property type="project" value="InterPro"/>
</dbReference>
<comment type="similarity">
    <text evidence="1">Belongs to the glycosyltransferase 32 family.</text>
</comment>
<evidence type="ECO:0000256" key="2">
    <source>
        <dbReference type="SAM" id="SignalP"/>
    </source>
</evidence>
<dbReference type="InterPro" id="IPR039367">
    <property type="entry name" value="Och1-like"/>
</dbReference>
<gene>
    <name evidence="3" type="ORF">LY90DRAFT_669407</name>
</gene>
<dbReference type="Proteomes" id="UP000193920">
    <property type="component" value="Unassembled WGS sequence"/>
</dbReference>
<evidence type="ECO:0000313" key="3">
    <source>
        <dbReference type="EMBL" id="ORY56224.1"/>
    </source>
</evidence>
<keyword evidence="2" id="KW-0732">Signal</keyword>
<dbReference type="PANTHER" id="PTHR31834:SF1">
    <property type="entry name" value="INITIATION-SPECIFIC ALPHA-1,6-MANNOSYLTRANSFERASE"/>
    <property type="match status" value="1"/>
</dbReference>
<dbReference type="AlphaFoldDB" id="A0A1Y2DAP0"/>
<dbReference type="PANTHER" id="PTHR31834">
    <property type="entry name" value="INITIATION-SPECIFIC ALPHA-1,6-MANNOSYLTRANSFERASE"/>
    <property type="match status" value="1"/>
</dbReference>
<comment type="caution">
    <text evidence="3">The sequence shown here is derived from an EMBL/GenBank/DDBJ whole genome shotgun (WGS) entry which is preliminary data.</text>
</comment>
<reference evidence="3 4" key="1">
    <citation type="submission" date="2016-08" db="EMBL/GenBank/DDBJ databases">
        <title>A Parts List for Fungal Cellulosomes Revealed by Comparative Genomics.</title>
        <authorList>
            <consortium name="DOE Joint Genome Institute"/>
            <person name="Haitjema C.H."/>
            <person name="Gilmore S.P."/>
            <person name="Henske J.K."/>
            <person name="Solomon K.V."/>
            <person name="De Groot R."/>
            <person name="Kuo A."/>
            <person name="Mondo S.J."/>
            <person name="Salamov A.A."/>
            <person name="Labutti K."/>
            <person name="Zhao Z."/>
            <person name="Chiniquy J."/>
            <person name="Barry K."/>
            <person name="Brewer H.M."/>
            <person name="Purvine S.O."/>
            <person name="Wright A.T."/>
            <person name="Boxma B."/>
            <person name="Van Alen T."/>
            <person name="Hackstein J.H."/>
            <person name="Baker S.E."/>
            <person name="Grigoriev I.V."/>
            <person name="O'Malley M.A."/>
        </authorList>
    </citation>
    <scope>NUCLEOTIDE SEQUENCE [LARGE SCALE GENOMIC DNA]</scope>
    <source>
        <strain evidence="3 4">G1</strain>
    </source>
</reference>
<feature type="chain" id="PRO_5010993256" evidence="2">
    <location>
        <begin position="27"/>
        <end position="323"/>
    </location>
</feature>
<protein>
    <submittedName>
        <fullName evidence="3">Uncharacterized protein</fullName>
    </submittedName>
</protein>
<dbReference type="GO" id="GO:0000136">
    <property type="term" value="C:mannan polymerase complex"/>
    <property type="evidence" value="ECO:0007669"/>
    <property type="project" value="TreeGrafter"/>
</dbReference>
<proteinExistence type="inferred from homology"/>
<dbReference type="SUPFAM" id="SSF53448">
    <property type="entry name" value="Nucleotide-diphospho-sugar transferases"/>
    <property type="match status" value="1"/>
</dbReference>
<sequence length="323" mass="37472">MAKTSLFQKFIYVVLICTLLIKVVSAFDDENALDEHINDPEIDTDNKEDDIEDMKMPHIDAKKERPIEKVDIPKIIHQYVRSKDSISIHTQNNINSWKSLNTDWEHKLYDYDDIKAFMETHHAKVIDLWNVLDFNEKINMWKYAVLETYGGVYADANCFCVKPINQWIRAYDKSNILIGLDHLYIPKEILNEKKLTDSIQFDIHTIVSAPGHEILANMPFYIHRYRVLGTLNVVENDPDYRKYGRAFFSSGAALFTESCFNYLIENNVVLENIEDGGLVRDVAVLSKNAFAYKASNLSDLPDDVLSVYFPEKTKLKEKNDYII</sequence>
<dbReference type="GO" id="GO:0006487">
    <property type="term" value="P:protein N-linked glycosylation"/>
    <property type="evidence" value="ECO:0007669"/>
    <property type="project" value="TreeGrafter"/>
</dbReference>
<dbReference type="InterPro" id="IPR029044">
    <property type="entry name" value="Nucleotide-diphossugar_trans"/>
</dbReference>
<evidence type="ECO:0000313" key="4">
    <source>
        <dbReference type="Proteomes" id="UP000193920"/>
    </source>
</evidence>
<accession>A0A1Y2DAP0</accession>
<feature type="signal peptide" evidence="2">
    <location>
        <begin position="1"/>
        <end position="26"/>
    </location>
</feature>
<evidence type="ECO:0000256" key="1">
    <source>
        <dbReference type="ARBA" id="ARBA00009003"/>
    </source>
</evidence>
<dbReference type="OrthoDB" id="409543at2759"/>
<name>A0A1Y2DAP0_9FUNG</name>
<dbReference type="EMBL" id="MCOG01000074">
    <property type="protein sequence ID" value="ORY56224.1"/>
    <property type="molecule type" value="Genomic_DNA"/>
</dbReference>
<dbReference type="InterPro" id="IPR007577">
    <property type="entry name" value="GlycoTrfase_DXD_sugar-bd_CS"/>
</dbReference>
<keyword evidence="4" id="KW-1185">Reference proteome</keyword>
<dbReference type="Pfam" id="PF04488">
    <property type="entry name" value="Gly_transf_sug"/>
    <property type="match status" value="1"/>
</dbReference>